<reference evidence="17" key="1">
    <citation type="submission" date="2020-08" db="EMBL/GenBank/DDBJ databases">
        <title>Novel species isolated from subtropical streams in China.</title>
        <authorList>
            <person name="Lu H."/>
        </authorList>
    </citation>
    <scope>NUCLEOTIDE SEQUENCE</scope>
    <source>
        <strain evidence="17">LX22W</strain>
    </source>
</reference>
<evidence type="ECO:0000256" key="3">
    <source>
        <dbReference type="ARBA" id="ARBA00007494"/>
    </source>
</evidence>
<feature type="active site" description="Nucleophile" evidence="14">
    <location>
        <position position="431"/>
    </location>
</feature>
<evidence type="ECO:0000256" key="1">
    <source>
        <dbReference type="ARBA" id="ARBA00002724"/>
    </source>
</evidence>
<dbReference type="Gene3D" id="3.40.50.150">
    <property type="entry name" value="Vaccinia Virus protein VP39"/>
    <property type="match status" value="1"/>
</dbReference>
<comment type="subcellular location">
    <subcellularLocation>
        <location evidence="2">Cytoplasm</location>
    </subcellularLocation>
</comment>
<comment type="caution">
    <text evidence="17">The sequence shown here is derived from an EMBL/GenBank/DDBJ whole genome shotgun (WGS) entry which is preliminary data.</text>
</comment>
<evidence type="ECO:0000256" key="4">
    <source>
        <dbReference type="ARBA" id="ARBA00012140"/>
    </source>
</evidence>
<evidence type="ECO:0000256" key="11">
    <source>
        <dbReference type="ARBA" id="ARBA00030399"/>
    </source>
</evidence>
<evidence type="ECO:0000256" key="8">
    <source>
        <dbReference type="ARBA" id="ARBA00022679"/>
    </source>
</evidence>
<evidence type="ECO:0000259" key="16">
    <source>
        <dbReference type="PROSITE" id="PS51686"/>
    </source>
</evidence>
<dbReference type="InterPro" id="IPR006027">
    <property type="entry name" value="NusB_RsmB_TIM44"/>
</dbReference>
<evidence type="ECO:0000256" key="7">
    <source>
        <dbReference type="ARBA" id="ARBA00022603"/>
    </source>
</evidence>
<dbReference type="InterPro" id="IPR023267">
    <property type="entry name" value="RCMT"/>
</dbReference>
<evidence type="ECO:0000313" key="18">
    <source>
        <dbReference type="Proteomes" id="UP000627446"/>
    </source>
</evidence>
<evidence type="ECO:0000256" key="2">
    <source>
        <dbReference type="ARBA" id="ARBA00004496"/>
    </source>
</evidence>
<dbReference type="Gene3D" id="1.10.287.730">
    <property type="entry name" value="Helix hairpin bin"/>
    <property type="match status" value="1"/>
</dbReference>
<dbReference type="InterPro" id="IPR001678">
    <property type="entry name" value="MeTrfase_RsmB-F_NOP2_dom"/>
</dbReference>
<dbReference type="NCBIfam" id="NF008149">
    <property type="entry name" value="PRK10901.1"/>
    <property type="match status" value="1"/>
</dbReference>
<dbReference type="CDD" id="cd02440">
    <property type="entry name" value="AdoMet_MTases"/>
    <property type="match status" value="1"/>
</dbReference>
<evidence type="ECO:0000256" key="12">
    <source>
        <dbReference type="ARBA" id="ARBA00031088"/>
    </source>
</evidence>
<dbReference type="PROSITE" id="PS01153">
    <property type="entry name" value="NOL1_NOP2_SUN"/>
    <property type="match status" value="1"/>
</dbReference>
<evidence type="ECO:0000256" key="10">
    <source>
        <dbReference type="ARBA" id="ARBA00022884"/>
    </source>
</evidence>
<evidence type="ECO:0000256" key="15">
    <source>
        <dbReference type="SAM" id="MobiDB-lite"/>
    </source>
</evidence>
<dbReference type="Pfam" id="PF01189">
    <property type="entry name" value="Methyltr_RsmB-F"/>
    <property type="match status" value="1"/>
</dbReference>
<dbReference type="InterPro" id="IPR054728">
    <property type="entry name" value="RsmB-like_ferredoxin"/>
</dbReference>
<name>A0A923KQM3_9BURK</name>
<dbReference type="Gene3D" id="3.30.70.1170">
    <property type="entry name" value="Sun protein, domain 3"/>
    <property type="match status" value="1"/>
</dbReference>
<dbReference type="PANTHER" id="PTHR22807">
    <property type="entry name" value="NOP2 YEAST -RELATED NOL1/NOP2/FMU SUN DOMAIN-CONTAINING"/>
    <property type="match status" value="1"/>
</dbReference>
<feature type="region of interest" description="Disordered" evidence="15">
    <location>
        <begin position="1"/>
        <end position="41"/>
    </location>
</feature>
<sequence length="483" mass="53448">MQEPTRKTLTRPTLSKPKAKNAKDTTRATKSDFKSSDRSESQTKIVEPDLLEVKSDSLAFSLAGAAQAVAYVLEGTALPQALSRVFIQTNATPQARGAIQDIAYRTMRQVGRVDALITLMTNKPVEPPLLYSLMCCALSLLAIEKEETPPYGEFVVVDQAVNAAASNSHMVFAKGMVNAVLRRFLREKETLLPMVLKQPAAMWNYPQWWVDQAKAAYPEQWQSILKSGNTPPPMTLRVNQRRTSVAAYLSLLAEEGIDAKQIGPYAIRLQKALPVQQIPGFEQGMVSVQDAAAQLAAPLLDVHEGMRVLDACAAPGGKTGHILEIADVELLAIETDAKRIERIHENLARLQLFATIKQGDASRMNWWDTQGFDRILADVPCTASGVVRRHPDIRWLRRKTDAAQLAVTSNRILDNLWKMLKPGGKLLLVTCSIWPIESEKQAQSFAERHSAVRLDAPGQLLPTSDPNNEHDGLFYALFQKPEA</sequence>
<dbReference type="RefSeq" id="WP_186917722.1">
    <property type="nucleotide sequence ID" value="NZ_JACOFZ010000010.1"/>
</dbReference>
<dbReference type="InterPro" id="IPR018314">
    <property type="entry name" value="RsmB/NOL1/NOP2-like_CS"/>
</dbReference>
<dbReference type="InterPro" id="IPR049560">
    <property type="entry name" value="MeTrfase_RsmB-F_NOP2_cat"/>
</dbReference>
<feature type="domain" description="SAM-dependent MTase RsmB/NOP-type" evidence="16">
    <location>
        <begin position="224"/>
        <end position="481"/>
    </location>
</feature>
<keyword evidence="10 14" id="KW-0694">RNA-binding</keyword>
<dbReference type="PANTHER" id="PTHR22807:SF61">
    <property type="entry name" value="NOL1_NOP2_SUN FAMILY PROTEIN _ ANTITERMINATION NUSB DOMAIN-CONTAINING PROTEIN"/>
    <property type="match status" value="1"/>
</dbReference>
<keyword evidence="18" id="KW-1185">Reference proteome</keyword>
<dbReference type="InterPro" id="IPR004573">
    <property type="entry name" value="rRNA_ssu_MeTfrase_B"/>
</dbReference>
<comment type="catalytic activity">
    <reaction evidence="13">
        <text>cytidine(967) in 16S rRNA + S-adenosyl-L-methionine = 5-methylcytidine(967) in 16S rRNA + S-adenosyl-L-homocysteine + H(+)</text>
        <dbReference type="Rhea" id="RHEA:42748"/>
        <dbReference type="Rhea" id="RHEA-COMP:10219"/>
        <dbReference type="Rhea" id="RHEA-COMP:10220"/>
        <dbReference type="ChEBI" id="CHEBI:15378"/>
        <dbReference type="ChEBI" id="CHEBI:57856"/>
        <dbReference type="ChEBI" id="CHEBI:59789"/>
        <dbReference type="ChEBI" id="CHEBI:74483"/>
        <dbReference type="ChEBI" id="CHEBI:82748"/>
        <dbReference type="EC" id="2.1.1.176"/>
    </reaction>
</comment>
<feature type="compositionally biased region" description="Basic and acidic residues" evidence="15">
    <location>
        <begin position="21"/>
        <end position="41"/>
    </location>
</feature>
<dbReference type="PROSITE" id="PS51686">
    <property type="entry name" value="SAM_MT_RSMB_NOP"/>
    <property type="match status" value="1"/>
</dbReference>
<dbReference type="InterPro" id="IPR029063">
    <property type="entry name" value="SAM-dependent_MTases_sf"/>
</dbReference>
<evidence type="ECO:0000256" key="6">
    <source>
        <dbReference type="ARBA" id="ARBA00022552"/>
    </source>
</evidence>
<feature type="binding site" evidence="14">
    <location>
        <position position="378"/>
    </location>
    <ligand>
        <name>S-adenosyl-L-methionine</name>
        <dbReference type="ChEBI" id="CHEBI:59789"/>
    </ligand>
</feature>
<dbReference type="Proteomes" id="UP000627446">
    <property type="component" value="Unassembled WGS sequence"/>
</dbReference>
<feature type="binding site" evidence="14">
    <location>
        <position position="334"/>
    </location>
    <ligand>
        <name>S-adenosyl-L-methionine</name>
        <dbReference type="ChEBI" id="CHEBI:59789"/>
    </ligand>
</feature>
<dbReference type="Pfam" id="PF01029">
    <property type="entry name" value="NusB"/>
    <property type="match status" value="1"/>
</dbReference>
<dbReference type="InterPro" id="IPR035926">
    <property type="entry name" value="NusB-like_sf"/>
</dbReference>
<dbReference type="GO" id="GO:0006355">
    <property type="term" value="P:regulation of DNA-templated transcription"/>
    <property type="evidence" value="ECO:0007669"/>
    <property type="project" value="InterPro"/>
</dbReference>
<protein>
    <recommendedName>
        <fullName evidence="4">16S rRNA (cytosine(967)-C(5))-methyltransferase</fullName>
        <ecNumber evidence="4">2.1.1.176</ecNumber>
    </recommendedName>
    <alternativeName>
        <fullName evidence="11">16S rRNA m5C967 methyltransferase</fullName>
    </alternativeName>
    <alternativeName>
        <fullName evidence="12">rRNA (cytosine-C(5)-)-methyltransferase RsmB</fullName>
    </alternativeName>
</protein>
<dbReference type="GO" id="GO:0003723">
    <property type="term" value="F:RNA binding"/>
    <property type="evidence" value="ECO:0007669"/>
    <property type="project" value="UniProtKB-UniRule"/>
</dbReference>
<dbReference type="AlphaFoldDB" id="A0A923KQM3"/>
<evidence type="ECO:0000256" key="14">
    <source>
        <dbReference type="PROSITE-ProRule" id="PRU01023"/>
    </source>
</evidence>
<dbReference type="Gene3D" id="1.10.940.10">
    <property type="entry name" value="NusB-like"/>
    <property type="match status" value="1"/>
</dbReference>
<accession>A0A923KQM3</accession>
<comment type="similarity">
    <text evidence="3 14">Belongs to the class I-like SAM-binding methyltransferase superfamily. RsmB/NOP family.</text>
</comment>
<evidence type="ECO:0000313" key="17">
    <source>
        <dbReference type="EMBL" id="MBC3883098.1"/>
    </source>
</evidence>
<proteinExistence type="inferred from homology"/>
<feature type="binding site" evidence="14">
    <location>
        <begin position="312"/>
        <end position="318"/>
    </location>
    <ligand>
        <name>S-adenosyl-L-methionine</name>
        <dbReference type="ChEBI" id="CHEBI:59789"/>
    </ligand>
</feature>
<dbReference type="GO" id="GO:0008649">
    <property type="term" value="F:rRNA methyltransferase activity"/>
    <property type="evidence" value="ECO:0007669"/>
    <property type="project" value="InterPro"/>
</dbReference>
<keyword evidence="8 14" id="KW-0808">Transferase</keyword>
<feature type="binding site" evidence="14">
    <location>
        <position position="360"/>
    </location>
    <ligand>
        <name>S-adenosyl-L-methionine</name>
        <dbReference type="ChEBI" id="CHEBI:59789"/>
    </ligand>
</feature>
<dbReference type="EMBL" id="JACOFZ010000010">
    <property type="protein sequence ID" value="MBC3883098.1"/>
    <property type="molecule type" value="Genomic_DNA"/>
</dbReference>
<dbReference type="PRINTS" id="PR02008">
    <property type="entry name" value="RCMTFAMILY"/>
</dbReference>
<dbReference type="SUPFAM" id="SSF48013">
    <property type="entry name" value="NusB-like"/>
    <property type="match status" value="1"/>
</dbReference>
<evidence type="ECO:0000256" key="13">
    <source>
        <dbReference type="ARBA" id="ARBA00047283"/>
    </source>
</evidence>
<keyword evidence="9 14" id="KW-0949">S-adenosyl-L-methionine</keyword>
<keyword evidence="5" id="KW-0963">Cytoplasm</keyword>
<dbReference type="EC" id="2.1.1.176" evidence="4"/>
<organism evidence="17 18">
    <name type="scientific">Undibacterium nitidum</name>
    <dbReference type="NCBI Taxonomy" id="2762298"/>
    <lineage>
        <taxon>Bacteria</taxon>
        <taxon>Pseudomonadati</taxon>
        <taxon>Pseudomonadota</taxon>
        <taxon>Betaproteobacteria</taxon>
        <taxon>Burkholderiales</taxon>
        <taxon>Oxalobacteraceae</taxon>
        <taxon>Undibacterium</taxon>
    </lineage>
</organism>
<dbReference type="GO" id="GO:0005737">
    <property type="term" value="C:cytoplasm"/>
    <property type="evidence" value="ECO:0007669"/>
    <property type="project" value="UniProtKB-SubCell"/>
</dbReference>
<dbReference type="SUPFAM" id="SSF53335">
    <property type="entry name" value="S-adenosyl-L-methionine-dependent methyltransferases"/>
    <property type="match status" value="1"/>
</dbReference>
<dbReference type="Pfam" id="PF22458">
    <property type="entry name" value="RsmF-B_ferredox"/>
    <property type="match status" value="1"/>
</dbReference>
<dbReference type="FunFam" id="3.30.70.1170:FF:000002">
    <property type="entry name" value="Ribosomal RNA small subunit methyltransferase B"/>
    <property type="match status" value="1"/>
</dbReference>
<keyword evidence="6" id="KW-0698">rRNA processing</keyword>
<keyword evidence="7 14" id="KW-0489">Methyltransferase</keyword>
<evidence type="ECO:0000256" key="9">
    <source>
        <dbReference type="ARBA" id="ARBA00022691"/>
    </source>
</evidence>
<comment type="function">
    <text evidence="1">Specifically methylates the cytosine at position 967 (m5C967) of 16S rRNA.</text>
</comment>
<dbReference type="NCBIfam" id="TIGR00563">
    <property type="entry name" value="rsmB"/>
    <property type="match status" value="1"/>
</dbReference>
<evidence type="ECO:0000256" key="5">
    <source>
        <dbReference type="ARBA" id="ARBA00022490"/>
    </source>
</evidence>
<gene>
    <name evidence="17" type="primary">rsmB</name>
    <name evidence="17" type="ORF">H8K36_17015</name>
</gene>